<name>A0A2T9Z7Z0_9FUNG</name>
<comment type="similarity">
    <text evidence="2">Belongs to the cyclin family.</text>
</comment>
<dbReference type="InterPro" id="IPR004367">
    <property type="entry name" value="Cyclin_C-dom"/>
</dbReference>
<dbReference type="PANTHER" id="PTHR10177">
    <property type="entry name" value="CYCLINS"/>
    <property type="match status" value="1"/>
</dbReference>
<dbReference type="Pfam" id="PF00134">
    <property type="entry name" value="Cyclin_N"/>
    <property type="match status" value="1"/>
</dbReference>
<dbReference type="InterPro" id="IPR039361">
    <property type="entry name" value="Cyclin"/>
</dbReference>
<sequence>MSFPSQDISYVFSEFQNPSYDFFSQPSDVYSPSPLSKNPIFKVPFNLMKLNLFANSCSPSKVKHGPSTPPKKASPPNSTTKINTIKKKSSSVPSSRSNDSPSLTSSPDCFRNPISRSTNPSAKRKFNSASLSNPGSEPSINKRFSSAYRKSVPPGFRAYRSDPSFKSSNQSVVSGQNSSPICNYVSRKTTINPNNFVRRSAASYTSPFQPSFCNNASSKPNSAPPLPFNLDRVSNSSNYSKPFDFPPVDNNRHFNTIDVPIESDHLFQGTSSGFFSSSKARKGFTHQYDYDTSYSEPSINSESTQDGSDMINMIYEHSELDISPQIPHNKSRNTCSTKLKQRIPNPQVRNSASFGLQRTAPSLPLLKDIISQQGIECEARHQLIKWLSRINSQISSSLDSLFLAINIVDRFSSIQSVHSDSLYIVGAVALYIAMRFCSSTTYSIPKYMDYLNLDDLPQYFNSVESDIVRTIKYNLAFHYPITILDQLFEASGFDNLDQMVSKYLIESTLTDPRFWAYTPNVIAATCIYIACKSRGVDNWDRLFPNVHKSHQLKTIYKCEQTIYSYLLERKSYNTRTFLKYNTEECHFSSSVIHEWMAVNYQLSEFATN</sequence>
<comment type="caution">
    <text evidence="6">The sequence shown here is derived from an EMBL/GenBank/DDBJ whole genome shotgun (WGS) entry which is preliminary data.</text>
</comment>
<dbReference type="CDD" id="cd00043">
    <property type="entry name" value="CYCLIN_SF"/>
    <property type="match status" value="1"/>
</dbReference>
<feature type="domain" description="Cyclin-like" evidence="4">
    <location>
        <begin position="482"/>
        <end position="564"/>
    </location>
</feature>
<evidence type="ECO:0000256" key="1">
    <source>
        <dbReference type="ARBA" id="ARBA00023127"/>
    </source>
</evidence>
<dbReference type="SMART" id="SM00385">
    <property type="entry name" value="CYCLIN"/>
    <property type="match status" value="2"/>
</dbReference>
<accession>A0A2T9Z7Z0</accession>
<reference evidence="6 7" key="1">
    <citation type="journal article" date="2018" name="MBio">
        <title>Comparative Genomics Reveals the Core Gene Toolbox for the Fungus-Insect Symbiosis.</title>
        <authorList>
            <person name="Wang Y."/>
            <person name="Stata M."/>
            <person name="Wang W."/>
            <person name="Stajich J.E."/>
            <person name="White M.M."/>
            <person name="Moncalvo J.M."/>
        </authorList>
    </citation>
    <scope>NUCLEOTIDE SEQUENCE [LARGE SCALE GENOMIC DNA]</scope>
    <source>
        <strain evidence="6 7">SC-DP-2</strain>
    </source>
</reference>
<feature type="compositionally biased region" description="Low complexity" evidence="3">
    <location>
        <begin position="90"/>
        <end position="107"/>
    </location>
</feature>
<evidence type="ECO:0000256" key="2">
    <source>
        <dbReference type="RuleBase" id="RU000383"/>
    </source>
</evidence>
<dbReference type="InterPro" id="IPR006671">
    <property type="entry name" value="Cyclin_N"/>
</dbReference>
<dbReference type="AlphaFoldDB" id="A0A2T9Z7Z0"/>
<gene>
    <name evidence="6" type="ORF">BB560_004958</name>
</gene>
<dbReference type="EMBL" id="MBFS01001765">
    <property type="protein sequence ID" value="PVV00647.1"/>
    <property type="molecule type" value="Genomic_DNA"/>
</dbReference>
<feature type="domain" description="Cyclin C-terminal" evidence="5">
    <location>
        <begin position="478"/>
        <end position="594"/>
    </location>
</feature>
<dbReference type="Proteomes" id="UP000245609">
    <property type="component" value="Unassembled WGS sequence"/>
</dbReference>
<evidence type="ECO:0000313" key="7">
    <source>
        <dbReference type="Proteomes" id="UP000245609"/>
    </source>
</evidence>
<evidence type="ECO:0008006" key="8">
    <source>
        <dbReference type="Google" id="ProtNLM"/>
    </source>
</evidence>
<dbReference type="InterPro" id="IPR013763">
    <property type="entry name" value="Cyclin-like_dom"/>
</dbReference>
<keyword evidence="7" id="KW-1185">Reference proteome</keyword>
<dbReference type="Gene3D" id="1.10.472.10">
    <property type="entry name" value="Cyclin-like"/>
    <property type="match status" value="2"/>
</dbReference>
<feature type="domain" description="Cyclin-like" evidence="4">
    <location>
        <begin position="385"/>
        <end position="465"/>
    </location>
</feature>
<proteinExistence type="inferred from homology"/>
<evidence type="ECO:0000256" key="3">
    <source>
        <dbReference type="SAM" id="MobiDB-lite"/>
    </source>
</evidence>
<keyword evidence="1 2" id="KW-0195">Cyclin</keyword>
<evidence type="ECO:0000259" key="5">
    <source>
        <dbReference type="SMART" id="SM01332"/>
    </source>
</evidence>
<dbReference type="SMART" id="SM01332">
    <property type="entry name" value="Cyclin_C"/>
    <property type="match status" value="1"/>
</dbReference>
<dbReference type="OrthoDB" id="5590282at2759"/>
<dbReference type="STRING" id="133381.A0A2T9Z7Z0"/>
<dbReference type="Pfam" id="PF02984">
    <property type="entry name" value="Cyclin_C"/>
    <property type="match status" value="1"/>
</dbReference>
<feature type="compositionally biased region" description="Polar residues" evidence="3">
    <location>
        <begin position="114"/>
        <end position="144"/>
    </location>
</feature>
<dbReference type="SUPFAM" id="SSF47954">
    <property type="entry name" value="Cyclin-like"/>
    <property type="match status" value="2"/>
</dbReference>
<dbReference type="InterPro" id="IPR036915">
    <property type="entry name" value="Cyclin-like_sf"/>
</dbReference>
<feature type="region of interest" description="Disordered" evidence="3">
    <location>
        <begin position="59"/>
        <end position="146"/>
    </location>
</feature>
<evidence type="ECO:0000313" key="6">
    <source>
        <dbReference type="EMBL" id="PVV00647.1"/>
    </source>
</evidence>
<protein>
    <recommendedName>
        <fullName evidence="8">Cyclin N-terminal domain-containing protein</fullName>
    </recommendedName>
</protein>
<organism evidence="6 7">
    <name type="scientific">Smittium megazygosporum</name>
    <dbReference type="NCBI Taxonomy" id="133381"/>
    <lineage>
        <taxon>Eukaryota</taxon>
        <taxon>Fungi</taxon>
        <taxon>Fungi incertae sedis</taxon>
        <taxon>Zoopagomycota</taxon>
        <taxon>Kickxellomycotina</taxon>
        <taxon>Harpellomycetes</taxon>
        <taxon>Harpellales</taxon>
        <taxon>Legeriomycetaceae</taxon>
        <taxon>Smittium</taxon>
    </lineage>
</organism>
<evidence type="ECO:0000259" key="4">
    <source>
        <dbReference type="SMART" id="SM00385"/>
    </source>
</evidence>